<comment type="subcellular location">
    <subcellularLocation>
        <location evidence="1">Cell inner membrane</location>
        <topology evidence="1">Multi-pass membrane protein</topology>
    </subcellularLocation>
</comment>
<keyword evidence="2" id="KW-1133">Transmembrane helix</keyword>
<feature type="transmembrane region" description="Helical" evidence="2">
    <location>
        <begin position="309"/>
        <end position="328"/>
    </location>
</feature>
<dbReference type="RefSeq" id="WP_275823281.1">
    <property type="nucleotide sequence ID" value="NZ_JARHUD010000006.1"/>
</dbReference>
<feature type="transmembrane region" description="Helical" evidence="2">
    <location>
        <begin position="108"/>
        <end position="130"/>
    </location>
</feature>
<evidence type="ECO:0000313" key="4">
    <source>
        <dbReference type="EMBL" id="MDF2096643.1"/>
    </source>
</evidence>
<name>A0ABT5YNV4_9PROT</name>
<sequence length="615" mass="64396">MKRSSGAVQQEQQAAAEESYSYADRPWVQRLALVAAVVTVGFHLWVAFSGLIPNLITRPAHLALAILWVFFLGIAASRGPFQRWSGWVLGAAGLMACGYIMFERGGLIRQYGALEGGLQIAVALVLLATVLEMARRAIKAVLPSVALIVLLYGYFGEHIPGTFGHAGIPTDYYLGTLTITEAGLWGSLTGISVEVISLFIILGAFISAGQAGTGFMALATQLAGRLRAGAAKVAVVSSALYGTISGVAAANTASTGMVTIPAMKKRGYPAPLAAAVEAVASTGGQIMPPIMGAGIFVMAELLRTPYTEIMVAASLPAVLFFVAAWMAVHTYALRYDLRSLTREELPGWALVVRTVPFFLVPFGILIGALAFTGYTLSYAAVFATAATWLLLFVQEGGEISLSRWWARTEKALISGSQQVATIAAVIICAGIIVGVFNMTGLGVKLTSMILSVAGGELWAVLLLTAAASLVLGMELPTTAAYIICVAVAGPALVEVGLPELYAHLFVFWYALLCTITPPVCGNVFIAAGIARCPWLPVAGKAMQLGIGLFLVPLGFVFNPSLLQLGVTPLLALAAAVKVGLGLTLLAYAVVGEPGKPLRRLVALPAGLVLILMLGF</sequence>
<dbReference type="InterPro" id="IPR010656">
    <property type="entry name" value="DctM"/>
</dbReference>
<feature type="transmembrane region" description="Helical" evidence="2">
    <location>
        <begin position="448"/>
        <end position="473"/>
    </location>
</feature>
<dbReference type="PANTHER" id="PTHR43849:SF2">
    <property type="entry name" value="BLL3936 PROTEIN"/>
    <property type="match status" value="1"/>
</dbReference>
<feature type="transmembrane region" description="Helical" evidence="2">
    <location>
        <begin position="58"/>
        <end position="77"/>
    </location>
</feature>
<organism evidence="4 5">
    <name type="scientific">Aquibaculum arenosum</name>
    <dbReference type="NCBI Taxonomy" id="3032591"/>
    <lineage>
        <taxon>Bacteria</taxon>
        <taxon>Pseudomonadati</taxon>
        <taxon>Pseudomonadota</taxon>
        <taxon>Alphaproteobacteria</taxon>
        <taxon>Rhodospirillales</taxon>
        <taxon>Rhodovibrionaceae</taxon>
        <taxon>Aquibaculum</taxon>
    </lineage>
</organism>
<feature type="transmembrane region" description="Helical" evidence="2">
    <location>
        <begin position="417"/>
        <end position="436"/>
    </location>
</feature>
<feature type="transmembrane region" description="Helical" evidence="2">
    <location>
        <begin position="137"/>
        <end position="155"/>
    </location>
</feature>
<feature type="transmembrane region" description="Helical" evidence="2">
    <location>
        <begin position="378"/>
        <end position="397"/>
    </location>
</feature>
<dbReference type="PANTHER" id="PTHR43849">
    <property type="entry name" value="BLL3936 PROTEIN"/>
    <property type="match status" value="1"/>
</dbReference>
<proteinExistence type="predicted"/>
<evidence type="ECO:0000313" key="5">
    <source>
        <dbReference type="Proteomes" id="UP001215503"/>
    </source>
</evidence>
<evidence type="ECO:0000259" key="3">
    <source>
        <dbReference type="Pfam" id="PF06808"/>
    </source>
</evidence>
<comment type="function">
    <text evidence="1">Part of the tripartite ATP-independent periplasmic (TRAP) transport system.</text>
</comment>
<feature type="transmembrane region" description="Helical" evidence="2">
    <location>
        <begin position="541"/>
        <end position="562"/>
    </location>
</feature>
<keyword evidence="2" id="KW-0472">Membrane</keyword>
<feature type="transmembrane region" description="Helical" evidence="2">
    <location>
        <begin position="479"/>
        <end position="497"/>
    </location>
</feature>
<feature type="transmembrane region" description="Helical" evidence="2">
    <location>
        <begin position="270"/>
        <end position="297"/>
    </location>
</feature>
<evidence type="ECO:0000256" key="1">
    <source>
        <dbReference type="RuleBase" id="RU369079"/>
    </source>
</evidence>
<evidence type="ECO:0000256" key="2">
    <source>
        <dbReference type="SAM" id="Phobius"/>
    </source>
</evidence>
<protein>
    <submittedName>
        <fullName evidence="4">TRAP transporter fused permease subunit</fullName>
    </submittedName>
</protein>
<keyword evidence="1" id="KW-0997">Cell inner membrane</keyword>
<reference evidence="4 5" key="1">
    <citation type="submission" date="2023-03" db="EMBL/GenBank/DDBJ databases">
        <title>Fodinicurvata sp. CAU 1616 isolated from sea sendiment.</title>
        <authorList>
            <person name="Kim W."/>
        </authorList>
    </citation>
    <scope>NUCLEOTIDE SEQUENCE [LARGE SCALE GENOMIC DNA]</scope>
    <source>
        <strain evidence="4 5">CAU 1616</strain>
    </source>
</reference>
<keyword evidence="5" id="KW-1185">Reference proteome</keyword>
<accession>A0ABT5YNV4</accession>
<dbReference type="InterPro" id="IPR011853">
    <property type="entry name" value="TRAP_DctM-Dct_fused"/>
</dbReference>
<feature type="transmembrane region" description="Helical" evidence="2">
    <location>
        <begin position="569"/>
        <end position="590"/>
    </location>
</feature>
<dbReference type="Proteomes" id="UP001215503">
    <property type="component" value="Unassembled WGS sequence"/>
</dbReference>
<feature type="transmembrane region" description="Helical" evidence="2">
    <location>
        <begin position="195"/>
        <end position="218"/>
    </location>
</feature>
<comment type="caution">
    <text evidence="4">The sequence shown here is derived from an EMBL/GenBank/DDBJ whole genome shotgun (WGS) entry which is preliminary data.</text>
</comment>
<gene>
    <name evidence="4" type="ORF">P2G67_11705</name>
</gene>
<keyword evidence="2" id="KW-0812">Transmembrane</keyword>
<feature type="transmembrane region" description="Helical" evidence="2">
    <location>
        <begin position="84"/>
        <end position="102"/>
    </location>
</feature>
<feature type="transmembrane region" description="Helical" evidence="2">
    <location>
        <begin position="348"/>
        <end position="371"/>
    </location>
</feature>
<keyword evidence="1" id="KW-0813">Transport</keyword>
<feature type="transmembrane region" description="Helical" evidence="2">
    <location>
        <begin position="31"/>
        <end position="52"/>
    </location>
</feature>
<dbReference type="Pfam" id="PF06808">
    <property type="entry name" value="DctM"/>
    <property type="match status" value="1"/>
</dbReference>
<keyword evidence="1" id="KW-1003">Cell membrane</keyword>
<feature type="transmembrane region" description="Helical" evidence="2">
    <location>
        <begin position="504"/>
        <end position="529"/>
    </location>
</feature>
<feature type="transmembrane region" description="Helical" evidence="2">
    <location>
        <begin position="230"/>
        <end position="250"/>
    </location>
</feature>
<feature type="domain" description="TRAP C4-dicarboxylate transport system permease DctM subunit" evidence="3">
    <location>
        <begin position="127"/>
        <end position="568"/>
    </location>
</feature>
<dbReference type="EMBL" id="JARHUD010000006">
    <property type="protein sequence ID" value="MDF2096643.1"/>
    <property type="molecule type" value="Genomic_DNA"/>
</dbReference>
<dbReference type="NCBIfam" id="TIGR02123">
    <property type="entry name" value="TRAP_fused"/>
    <property type="match status" value="1"/>
</dbReference>